<proteinExistence type="inferred from homology"/>
<dbReference type="Gene3D" id="1.10.418.70">
    <property type="entry name" value="Intraflagellar transport protein 81, N-terminal domain"/>
    <property type="match status" value="1"/>
</dbReference>
<comment type="similarity">
    <text evidence="6">Belongs to the IFT81 family.</text>
</comment>
<dbReference type="GO" id="GO:0015631">
    <property type="term" value="F:tubulin binding"/>
    <property type="evidence" value="ECO:0007669"/>
    <property type="project" value="InterPro"/>
</dbReference>
<evidence type="ECO:0000256" key="7">
    <source>
        <dbReference type="SAM" id="Coils"/>
    </source>
</evidence>
<dbReference type="Pfam" id="PF18383">
    <property type="entry name" value="IFT81_CH"/>
    <property type="match status" value="1"/>
</dbReference>
<accession>A0A1J4KP71</accession>
<reference evidence="10" key="1">
    <citation type="submission" date="2016-10" db="EMBL/GenBank/DDBJ databases">
        <authorList>
            <person name="Benchimol M."/>
            <person name="Almeida L.G."/>
            <person name="Vasconcelos A.T."/>
            <person name="Perreira-Neves A."/>
            <person name="Rosa I.A."/>
            <person name="Tasca T."/>
            <person name="Bogo M.R."/>
            <person name="de Souza W."/>
        </authorList>
    </citation>
    <scope>NUCLEOTIDE SEQUENCE [LARGE SCALE GENOMIC DNA]</scope>
    <source>
        <strain evidence="10">K</strain>
    </source>
</reference>
<evidence type="ECO:0000256" key="6">
    <source>
        <dbReference type="ARBA" id="ARBA00043983"/>
    </source>
</evidence>
<feature type="region of interest" description="Disordered" evidence="8">
    <location>
        <begin position="596"/>
        <end position="620"/>
    </location>
</feature>
<comment type="caution">
    <text evidence="10">The sequence shown here is derived from an EMBL/GenBank/DDBJ whole genome shotgun (WGS) entry which is preliminary data.</text>
</comment>
<protein>
    <recommendedName>
        <fullName evidence="9">IFT81 calponin homology domain-containing protein</fullName>
    </recommendedName>
</protein>
<name>A0A1J4KP71_9EUKA</name>
<dbReference type="PANTHER" id="PTHR15614:SF2">
    <property type="entry name" value="INTRAFLAGELLAR TRANSPORT PROTEIN 81 HOMOLOG"/>
    <property type="match status" value="1"/>
</dbReference>
<dbReference type="OrthoDB" id="276029at2759"/>
<keyword evidence="4" id="KW-0969">Cilium</keyword>
<gene>
    <name evidence="10" type="ORF">TRFO_19045</name>
</gene>
<dbReference type="GeneID" id="94835245"/>
<keyword evidence="5" id="KW-0966">Cell projection</keyword>
<dbReference type="PANTHER" id="PTHR15614">
    <property type="entry name" value="INTRAFLAGELLAR TRANSPORT PROTEIN 81 HOMOLOG"/>
    <property type="match status" value="1"/>
</dbReference>
<dbReference type="GO" id="GO:0030992">
    <property type="term" value="C:intraciliary transport particle B"/>
    <property type="evidence" value="ECO:0007669"/>
    <property type="project" value="InterPro"/>
</dbReference>
<dbReference type="GO" id="GO:0042073">
    <property type="term" value="P:intraciliary transport"/>
    <property type="evidence" value="ECO:0007669"/>
    <property type="project" value="InterPro"/>
</dbReference>
<feature type="coiled-coil region" evidence="7">
    <location>
        <begin position="213"/>
        <end position="369"/>
    </location>
</feature>
<keyword evidence="11" id="KW-1185">Reference proteome</keyword>
<evidence type="ECO:0000256" key="2">
    <source>
        <dbReference type="ARBA" id="ARBA00022794"/>
    </source>
</evidence>
<feature type="compositionally biased region" description="Basic and acidic residues" evidence="8">
    <location>
        <begin position="596"/>
        <end position="613"/>
    </location>
</feature>
<evidence type="ECO:0000313" key="10">
    <source>
        <dbReference type="EMBL" id="OHT11502.1"/>
    </source>
</evidence>
<dbReference type="GO" id="GO:0036064">
    <property type="term" value="C:ciliary basal body"/>
    <property type="evidence" value="ECO:0007669"/>
    <property type="project" value="TreeGrafter"/>
</dbReference>
<evidence type="ECO:0000256" key="8">
    <source>
        <dbReference type="SAM" id="MobiDB-lite"/>
    </source>
</evidence>
<evidence type="ECO:0000256" key="1">
    <source>
        <dbReference type="ARBA" id="ARBA00004138"/>
    </source>
</evidence>
<dbReference type="InterPro" id="IPR043016">
    <property type="entry name" value="IFT81_N_sf"/>
</dbReference>
<keyword evidence="3 7" id="KW-0175">Coiled coil</keyword>
<sequence>MSSTQGNPKDLIEQIVLLLKKHLNLSFTLFQFSEISDQELLELFNTVIHAISDEQPEKIGTEKIEATVDRVSEFLRVLKYEFPVEPEEWDVRLTNADKDLIHPAIYFLLNDFEEMKKRSYKAKYSEEVPIPDEIKVDSTVSELLTQHLELRERFDEVLLELEEIGGTNVDELKKTMADLESDKARLATRIGGFKRKLAKVSNLDELLKWTSKLRLESEKEMKLNDELQRLNEDKRLLMHRQQAADDQIKNMKGTLQKKLAALQEEYDSMRNQGNNASADEKGLIAKQQQVLAATKRLDMKKKQLADLQKQHSEAEERLKEMQSQDSIEVPSPTQFAAYVRNLKAKNENYKQLQSTLAAQKKELAVMMRTEEIVTQQHEKVKHEISRIERERGVGGFREAREQLEKVSATKADLDDMKGQTLEEMSQISKEIQRSIQARQNELKPLVSKLQEQRKLKAGVESKYLQMKQRYQNAVSEYDSVCMELDEESKKLRGDIATYQSKLHYTSHLLQNLERTLRRAREEQNAIETGNPISKTIKTYSDYFQKSSHALKKETRALKEQKKSIGNQTEANQKQLEMFQSLRRLLQVKLECQKKAKKQKEEELKQDDIERMNPDEIITID</sequence>
<feature type="domain" description="IFT81 calponin homology" evidence="9">
    <location>
        <begin position="12"/>
        <end position="124"/>
    </location>
</feature>
<organism evidence="10 11">
    <name type="scientific">Tritrichomonas foetus</name>
    <dbReference type="NCBI Taxonomy" id="1144522"/>
    <lineage>
        <taxon>Eukaryota</taxon>
        <taxon>Metamonada</taxon>
        <taxon>Parabasalia</taxon>
        <taxon>Tritrichomonadida</taxon>
        <taxon>Tritrichomonadidae</taxon>
        <taxon>Tritrichomonas</taxon>
    </lineage>
</organism>
<dbReference type="InterPro" id="IPR041146">
    <property type="entry name" value="IFT81_CH"/>
</dbReference>
<evidence type="ECO:0000259" key="9">
    <source>
        <dbReference type="Pfam" id="PF18383"/>
    </source>
</evidence>
<dbReference type="RefSeq" id="XP_068364638.1">
    <property type="nucleotide sequence ID" value="XM_068500541.1"/>
</dbReference>
<evidence type="ECO:0000256" key="4">
    <source>
        <dbReference type="ARBA" id="ARBA00023069"/>
    </source>
</evidence>
<evidence type="ECO:0000256" key="3">
    <source>
        <dbReference type="ARBA" id="ARBA00023054"/>
    </source>
</evidence>
<keyword evidence="2" id="KW-0970">Cilium biogenesis/degradation</keyword>
<dbReference type="InterPro" id="IPR029600">
    <property type="entry name" value="IFT81"/>
</dbReference>
<dbReference type="GO" id="GO:0060271">
    <property type="term" value="P:cilium assembly"/>
    <property type="evidence" value="ECO:0007669"/>
    <property type="project" value="InterPro"/>
</dbReference>
<feature type="coiled-coil region" evidence="7">
    <location>
        <begin position="502"/>
        <end position="529"/>
    </location>
</feature>
<dbReference type="Proteomes" id="UP000179807">
    <property type="component" value="Unassembled WGS sequence"/>
</dbReference>
<evidence type="ECO:0000256" key="5">
    <source>
        <dbReference type="ARBA" id="ARBA00023273"/>
    </source>
</evidence>
<dbReference type="AlphaFoldDB" id="A0A1J4KP71"/>
<evidence type="ECO:0000313" key="11">
    <source>
        <dbReference type="Proteomes" id="UP000179807"/>
    </source>
</evidence>
<dbReference type="VEuPathDB" id="TrichDB:TRFO_19045"/>
<dbReference type="EMBL" id="MLAK01000586">
    <property type="protein sequence ID" value="OHT11502.1"/>
    <property type="molecule type" value="Genomic_DNA"/>
</dbReference>
<comment type="subcellular location">
    <subcellularLocation>
        <location evidence="1">Cell projection</location>
        <location evidence="1">Cilium</location>
    </subcellularLocation>
</comment>